<reference evidence="2 3" key="1">
    <citation type="submission" date="2024-04" db="EMBL/GenBank/DDBJ databases">
        <title>Phyllosticta paracitricarpa is synonymous to the EU quarantine fungus P. citricarpa based on phylogenomic analyses.</title>
        <authorList>
            <consortium name="Lawrence Berkeley National Laboratory"/>
            <person name="Van Ingen-Buijs V.A."/>
            <person name="Van Westerhoven A.C."/>
            <person name="Haridas S."/>
            <person name="Skiadas P."/>
            <person name="Martin F."/>
            <person name="Groenewald J.Z."/>
            <person name="Crous P.W."/>
            <person name="Seidl M.F."/>
        </authorList>
    </citation>
    <scope>NUCLEOTIDE SEQUENCE [LARGE SCALE GENOMIC DNA]</scope>
    <source>
        <strain evidence="2 3">CBS 123374</strain>
    </source>
</reference>
<evidence type="ECO:0000256" key="1">
    <source>
        <dbReference type="SAM" id="MobiDB-lite"/>
    </source>
</evidence>
<dbReference type="Proteomes" id="UP001492380">
    <property type="component" value="Unassembled WGS sequence"/>
</dbReference>
<feature type="region of interest" description="Disordered" evidence="1">
    <location>
        <begin position="148"/>
        <end position="173"/>
    </location>
</feature>
<accession>A0ABR1YNI7</accession>
<evidence type="ECO:0000313" key="2">
    <source>
        <dbReference type="EMBL" id="KAK8233772.1"/>
    </source>
</evidence>
<protein>
    <recommendedName>
        <fullName evidence="4">Secreted protein</fullName>
    </recommendedName>
</protein>
<name>A0ABR1YNI7_9PEZI</name>
<evidence type="ECO:0000313" key="3">
    <source>
        <dbReference type="Proteomes" id="UP001492380"/>
    </source>
</evidence>
<evidence type="ECO:0008006" key="4">
    <source>
        <dbReference type="Google" id="ProtNLM"/>
    </source>
</evidence>
<feature type="compositionally biased region" description="Basic and acidic residues" evidence="1">
    <location>
        <begin position="151"/>
        <end position="167"/>
    </location>
</feature>
<keyword evidence="3" id="KW-1185">Reference proteome</keyword>
<comment type="caution">
    <text evidence="2">The sequence shown here is derived from an EMBL/GenBank/DDBJ whole genome shotgun (WGS) entry which is preliminary data.</text>
</comment>
<sequence>MVISVQDLQVTLAFFFILAVMPFCTVEQYRTACGLILAILLQPRRFGARQSTAICKILWGAGAAQRRLVWALQFALAPGPLVPATDPPCYGNLHTRPRKIPESNHDCQHGFRLDAGHFRLVLSAAHIKLTATSTASFIHSNYSQLNTDGQCRQDPESGEERTVHEAVFRGPHI</sequence>
<proteinExistence type="predicted"/>
<gene>
    <name evidence="2" type="ORF">HDK90DRAFT_276960</name>
</gene>
<dbReference type="EMBL" id="JBBWRZ010000006">
    <property type="protein sequence ID" value="KAK8233772.1"/>
    <property type="molecule type" value="Genomic_DNA"/>
</dbReference>
<organism evidence="2 3">
    <name type="scientific">Phyllosticta capitalensis</name>
    <dbReference type="NCBI Taxonomy" id="121624"/>
    <lineage>
        <taxon>Eukaryota</taxon>
        <taxon>Fungi</taxon>
        <taxon>Dikarya</taxon>
        <taxon>Ascomycota</taxon>
        <taxon>Pezizomycotina</taxon>
        <taxon>Dothideomycetes</taxon>
        <taxon>Dothideomycetes incertae sedis</taxon>
        <taxon>Botryosphaeriales</taxon>
        <taxon>Phyllostictaceae</taxon>
        <taxon>Phyllosticta</taxon>
    </lineage>
</organism>